<accession>A0ABQ3G9U5</accession>
<comment type="caution">
    <text evidence="2">The sequence shown here is derived from an EMBL/GenBank/DDBJ whole genome shotgun (WGS) entry which is preliminary data.</text>
</comment>
<name>A0ABQ3G9U5_9BURK</name>
<dbReference type="InterPro" id="IPR029068">
    <property type="entry name" value="Glyas_Bleomycin-R_OHBP_Dase"/>
</dbReference>
<dbReference type="EMBL" id="BMYK01000024">
    <property type="protein sequence ID" value="GHC97728.1"/>
    <property type="molecule type" value="Genomic_DNA"/>
</dbReference>
<dbReference type="Proteomes" id="UP000626210">
    <property type="component" value="Unassembled WGS sequence"/>
</dbReference>
<evidence type="ECO:0000313" key="2">
    <source>
        <dbReference type="EMBL" id="GHC97728.1"/>
    </source>
</evidence>
<organism evidence="2 3">
    <name type="scientific">Pseudorhodoferax aquiterrae</name>
    <dbReference type="NCBI Taxonomy" id="747304"/>
    <lineage>
        <taxon>Bacteria</taxon>
        <taxon>Pseudomonadati</taxon>
        <taxon>Pseudomonadota</taxon>
        <taxon>Betaproteobacteria</taxon>
        <taxon>Burkholderiales</taxon>
        <taxon>Comamonadaceae</taxon>
    </lineage>
</organism>
<gene>
    <name evidence="2" type="ORF">GCM10007320_52810</name>
</gene>
<dbReference type="InterPro" id="IPR025870">
    <property type="entry name" value="Glyoxalase-like_dom"/>
</dbReference>
<keyword evidence="2" id="KW-0418">Kinase</keyword>
<proteinExistence type="predicted"/>
<evidence type="ECO:0000313" key="3">
    <source>
        <dbReference type="Proteomes" id="UP000626210"/>
    </source>
</evidence>
<sequence length="210" mass="21999">MLASRIDHLAITAPTLQAGSDAVFAQLGVRPQAGGRHARMGTHNLLLRLGEALYLEVIAVDPEAPAPGRPRWFGLDTLEPDTPPRLACWVARTDDIQGAAAALPLGEVLPMSRGALDWRITVPGDGSLPLGGAAPTLIQWDTAAHPAASLPDAGCALVALELQHPEPARVQAVLDRLHLAEPGVALSLRAAAQPALTAQVRTPQGLRRLA</sequence>
<dbReference type="Pfam" id="PF13468">
    <property type="entry name" value="Glyoxalase_3"/>
    <property type="match status" value="1"/>
</dbReference>
<reference evidence="3" key="1">
    <citation type="journal article" date="2019" name="Int. J. Syst. Evol. Microbiol.">
        <title>The Global Catalogue of Microorganisms (GCM) 10K type strain sequencing project: providing services to taxonomists for standard genome sequencing and annotation.</title>
        <authorList>
            <consortium name="The Broad Institute Genomics Platform"/>
            <consortium name="The Broad Institute Genome Sequencing Center for Infectious Disease"/>
            <person name="Wu L."/>
            <person name="Ma J."/>
        </authorList>
    </citation>
    <scope>NUCLEOTIDE SEQUENCE [LARGE SCALE GENOMIC DNA]</scope>
    <source>
        <strain evidence="3">KCTC 23314</strain>
    </source>
</reference>
<dbReference type="GO" id="GO:0016301">
    <property type="term" value="F:kinase activity"/>
    <property type="evidence" value="ECO:0007669"/>
    <property type="project" value="UniProtKB-KW"/>
</dbReference>
<protein>
    <submittedName>
        <fullName evidence="2">Polyphosphate kinase</fullName>
    </submittedName>
</protein>
<feature type="domain" description="Glyoxalase-like" evidence="1">
    <location>
        <begin position="6"/>
        <end position="177"/>
    </location>
</feature>
<evidence type="ECO:0000259" key="1">
    <source>
        <dbReference type="Pfam" id="PF13468"/>
    </source>
</evidence>
<dbReference type="Gene3D" id="3.10.180.10">
    <property type="entry name" value="2,3-Dihydroxybiphenyl 1,2-Dioxygenase, domain 1"/>
    <property type="match status" value="1"/>
</dbReference>
<keyword evidence="3" id="KW-1185">Reference proteome</keyword>
<dbReference type="RefSeq" id="WP_189689862.1">
    <property type="nucleotide sequence ID" value="NZ_BMYK01000024.1"/>
</dbReference>
<keyword evidence="2" id="KW-0808">Transferase</keyword>